<gene>
    <name evidence="2" type="ORF">E1757_12485</name>
</gene>
<accession>A0A4R5KTS7</accession>
<dbReference type="InterPro" id="IPR004007">
    <property type="entry name" value="DhaL_dom"/>
</dbReference>
<dbReference type="SMART" id="SM01120">
    <property type="entry name" value="Dak2"/>
    <property type="match status" value="1"/>
</dbReference>
<dbReference type="InterPro" id="IPR048394">
    <property type="entry name" value="FakA-like_M"/>
</dbReference>
<sequence>MVYLAKRLNRINGNDLIRMVEKGAQQLRENMEQVNALNVFPVPDGDTGTNMNLTFTSGVEELRRRPSAQIGKAAEAMAKGLLMGARGNSGVILSQLFRGFSKAVADADDIDSVQFAAALQNGVDMAYRAVVKPVEGTILTVSKEAAKQAVQQAGRATDMAELMKEVCLKGNAALSKTPDLLPVLKQVGVVDAGGQGLMFIYEGFLQALEQQVTGAAAPGAAAAGTDAGGAKRAVLEAPPGRQPHSDAGAIVFDGDVRQHSKPQRAQAKLATKDIEFGYCTEFMVTLQDRKLNGSNFDELAFRQELSELGDSLLVVADDDLVKVHIHAEYPGSVMNLAMKYGDLSRIKIENMRDQHTHILLEEAGMADGINADSGASGLRSGTHPGVSPHADIAAAMTSQSGLKPFGFVAVSAGQGISDIFASLGVDQVLAGGQTMNPSTEDILSAIRQVRARTVFILPNNSNIAMAAQQAAELIDDKQVIVILTKTIPQGMAAVLSLREDATAEMNAEAMNEAIGQVQSGLVTFAVRDTRMDDMEIKQGDYIGIHNGRIVTAEPDLTASAIKLVDSLMAEGAEIVTIYTGEEADPEQTERIVHYIEQSYSDAEVEVHAGGQPLYYYIISAE</sequence>
<dbReference type="OrthoDB" id="9760324at2"/>
<dbReference type="RefSeq" id="WP_133228278.1">
    <property type="nucleotide sequence ID" value="NZ_SMRT01000004.1"/>
</dbReference>
<name>A0A4R5KTS7_9BACL</name>
<dbReference type="Proteomes" id="UP000295636">
    <property type="component" value="Unassembled WGS sequence"/>
</dbReference>
<dbReference type="GO" id="GO:0004371">
    <property type="term" value="F:glycerone kinase activity"/>
    <property type="evidence" value="ECO:0007669"/>
    <property type="project" value="InterPro"/>
</dbReference>
<dbReference type="InterPro" id="IPR036117">
    <property type="entry name" value="DhaL_dom_sf"/>
</dbReference>
<protein>
    <submittedName>
        <fullName evidence="2">DAK2 domain-containing protein</fullName>
    </submittedName>
</protein>
<dbReference type="SUPFAM" id="SSF101473">
    <property type="entry name" value="DhaL-like"/>
    <property type="match status" value="1"/>
</dbReference>
<dbReference type="Gene3D" id="1.25.40.340">
    <property type="match status" value="1"/>
</dbReference>
<organism evidence="2 3">
    <name type="scientific">Paenibacillus piri</name>
    <dbReference type="NCBI Taxonomy" id="2547395"/>
    <lineage>
        <taxon>Bacteria</taxon>
        <taxon>Bacillati</taxon>
        <taxon>Bacillota</taxon>
        <taxon>Bacilli</taxon>
        <taxon>Bacillales</taxon>
        <taxon>Paenibacillaceae</taxon>
        <taxon>Paenibacillus</taxon>
    </lineage>
</organism>
<dbReference type="SMART" id="SM01121">
    <property type="entry name" value="Dak1_2"/>
    <property type="match status" value="1"/>
</dbReference>
<dbReference type="AlphaFoldDB" id="A0A4R5KTS7"/>
<dbReference type="InterPro" id="IPR033470">
    <property type="entry name" value="FakA-like_C"/>
</dbReference>
<evidence type="ECO:0000313" key="3">
    <source>
        <dbReference type="Proteomes" id="UP000295636"/>
    </source>
</evidence>
<evidence type="ECO:0000313" key="2">
    <source>
        <dbReference type="EMBL" id="TDF98300.1"/>
    </source>
</evidence>
<dbReference type="PANTHER" id="PTHR33434">
    <property type="entry name" value="DEGV DOMAIN-CONTAINING PROTEIN DR_1986-RELATED"/>
    <property type="match status" value="1"/>
</dbReference>
<keyword evidence="3" id="KW-1185">Reference proteome</keyword>
<dbReference type="PROSITE" id="PS51480">
    <property type="entry name" value="DHAL"/>
    <property type="match status" value="1"/>
</dbReference>
<dbReference type="GO" id="GO:0006071">
    <property type="term" value="P:glycerol metabolic process"/>
    <property type="evidence" value="ECO:0007669"/>
    <property type="project" value="InterPro"/>
</dbReference>
<dbReference type="Pfam" id="PF13684">
    <property type="entry name" value="FakA-like_C"/>
    <property type="match status" value="1"/>
</dbReference>
<comment type="caution">
    <text evidence="2">The sequence shown here is derived from an EMBL/GenBank/DDBJ whole genome shotgun (WGS) entry which is preliminary data.</text>
</comment>
<evidence type="ECO:0000259" key="1">
    <source>
        <dbReference type="PROSITE" id="PS51480"/>
    </source>
</evidence>
<dbReference type="EMBL" id="SMRT01000004">
    <property type="protein sequence ID" value="TDF98300.1"/>
    <property type="molecule type" value="Genomic_DNA"/>
</dbReference>
<dbReference type="Pfam" id="PF21645">
    <property type="entry name" value="FakA-like_M"/>
    <property type="match status" value="1"/>
</dbReference>
<dbReference type="Pfam" id="PF02734">
    <property type="entry name" value="Dak2"/>
    <property type="match status" value="1"/>
</dbReference>
<reference evidence="2 3" key="1">
    <citation type="submission" date="2019-03" db="EMBL/GenBank/DDBJ databases">
        <title>This is whole genome sequence of Paenibacillus sp MS74 strain.</title>
        <authorList>
            <person name="Trinh H.N."/>
        </authorList>
    </citation>
    <scope>NUCLEOTIDE SEQUENCE [LARGE SCALE GENOMIC DNA]</scope>
    <source>
        <strain evidence="2 3">MS74</strain>
    </source>
</reference>
<dbReference type="PANTHER" id="PTHR33434:SF4">
    <property type="entry name" value="PHOSPHATASE PROTEIN"/>
    <property type="match status" value="1"/>
</dbReference>
<dbReference type="InterPro" id="IPR019986">
    <property type="entry name" value="YloV-like"/>
</dbReference>
<dbReference type="NCBIfam" id="TIGR03599">
    <property type="entry name" value="YloV"/>
    <property type="match status" value="1"/>
</dbReference>
<proteinExistence type="predicted"/>
<feature type="domain" description="DhaL" evidence="1">
    <location>
        <begin position="14"/>
        <end position="206"/>
    </location>
</feature>
<dbReference type="InterPro" id="IPR050270">
    <property type="entry name" value="DegV_domain_contain"/>
</dbReference>